<dbReference type="HOGENOM" id="CLU_1377178_0_0_5"/>
<proteinExistence type="predicted"/>
<organism evidence="5 6">
    <name type="scientific">Sinorhizobium fredii (strain HH103)</name>
    <dbReference type="NCBI Taxonomy" id="1117943"/>
    <lineage>
        <taxon>Bacteria</taxon>
        <taxon>Pseudomonadati</taxon>
        <taxon>Pseudomonadota</taxon>
        <taxon>Alphaproteobacteria</taxon>
        <taxon>Hyphomicrobiales</taxon>
        <taxon>Rhizobiaceae</taxon>
        <taxon>Sinorhizobium/Ensifer group</taxon>
        <taxon>Sinorhizobium</taxon>
    </lineage>
</organism>
<dbReference type="SMART" id="SM00448">
    <property type="entry name" value="REC"/>
    <property type="match status" value="1"/>
</dbReference>
<dbReference type="PROSITE" id="PS50110">
    <property type="entry name" value="RESPONSE_REGULATORY"/>
    <property type="match status" value="1"/>
</dbReference>
<name>G9AIJ1_SINF1</name>
<gene>
    <name evidence="5" type="ordered locus">SFHH103_06414</name>
</gene>
<dbReference type="PATRIC" id="fig|380.5.peg.5961"/>
<evidence type="ECO:0000256" key="1">
    <source>
        <dbReference type="ARBA" id="ARBA00022553"/>
    </source>
</evidence>
<dbReference type="GO" id="GO:0000160">
    <property type="term" value="P:phosphorelay signal transduction system"/>
    <property type="evidence" value="ECO:0007669"/>
    <property type="project" value="InterPro"/>
</dbReference>
<evidence type="ECO:0000313" key="6">
    <source>
        <dbReference type="Proteomes" id="UP000007735"/>
    </source>
</evidence>
<feature type="domain" description="Response regulatory" evidence="4">
    <location>
        <begin position="81"/>
        <end position="195"/>
    </location>
</feature>
<dbReference type="SUPFAM" id="SSF52172">
    <property type="entry name" value="CheY-like"/>
    <property type="match status" value="1"/>
</dbReference>
<dbReference type="PANTHER" id="PTHR44591">
    <property type="entry name" value="STRESS RESPONSE REGULATOR PROTEIN 1"/>
    <property type="match status" value="1"/>
</dbReference>
<dbReference type="Gene3D" id="3.40.50.2300">
    <property type="match status" value="1"/>
</dbReference>
<keyword evidence="1 2" id="KW-0597">Phosphoprotein</keyword>
<dbReference type="InterPro" id="IPR011006">
    <property type="entry name" value="CheY-like_superfamily"/>
</dbReference>
<evidence type="ECO:0000256" key="3">
    <source>
        <dbReference type="SAM" id="MobiDB-lite"/>
    </source>
</evidence>
<dbReference type="InterPro" id="IPR050595">
    <property type="entry name" value="Bact_response_regulator"/>
</dbReference>
<reference evidence="5 6" key="1">
    <citation type="journal article" date="2012" name="J. Bacteriol.">
        <title>Genome sequence of the soybean symbiont Sinorhizobium fredii HH103.</title>
        <authorList>
            <person name="Weidner S."/>
            <person name="Becker A."/>
            <person name="Bonilla I."/>
            <person name="Jaenicke S."/>
            <person name="Lloret J."/>
            <person name="Margaret I."/>
            <person name="Puhler A."/>
            <person name="Ruiz-Sainz J.E."/>
            <person name="Schneiker-Bekel S."/>
            <person name="Szczepanowski R."/>
            <person name="Vinardell J.M."/>
            <person name="Zehner S."/>
            <person name="Gottfert M."/>
        </authorList>
    </citation>
    <scope>NUCLEOTIDE SEQUENCE [LARGE SCALE GENOMIC DNA]</scope>
    <source>
        <strain evidence="5 6">HH103</strain>
        <plasmid evidence="6">pSfHH103e</plasmid>
    </source>
</reference>
<accession>G9AIJ1</accession>
<dbReference type="AlphaFoldDB" id="G9AIJ1"/>
<keyword evidence="5" id="KW-0614">Plasmid</keyword>
<dbReference type="InterPro" id="IPR001789">
    <property type="entry name" value="Sig_transdc_resp-reg_receiver"/>
</dbReference>
<feature type="compositionally biased region" description="Basic and acidic residues" evidence="3">
    <location>
        <begin position="44"/>
        <end position="66"/>
    </location>
</feature>
<dbReference type="Proteomes" id="UP000007735">
    <property type="component" value="Plasmid pSfHH103e"/>
</dbReference>
<sequence>MHRLPIHLLPQRTIGGTAILPPNGHVVVASRGHRLLHASLNRSRSKDKTCSNSKRYSDPCASDKTRGAAGKGNTLEFRPRRVAVVEDNPSMRKSIERLLNAHGLTTEGYSSAEAFLNHATATEIDCIVIDIHLDGMSGIALRHGLKTTHSTLPVIFITAVDDDALEAEARGAGCVAYLHKPFAAASLIHAIDKALATD</sequence>
<evidence type="ECO:0000259" key="4">
    <source>
        <dbReference type="PROSITE" id="PS50110"/>
    </source>
</evidence>
<feature type="region of interest" description="Disordered" evidence="3">
    <location>
        <begin position="41"/>
        <end position="73"/>
    </location>
</feature>
<dbReference type="PANTHER" id="PTHR44591:SF21">
    <property type="entry name" value="TWO-COMPONENT RESPONSE REGULATOR"/>
    <property type="match status" value="1"/>
</dbReference>
<dbReference type="KEGG" id="sfh:SFHH103_06414"/>
<evidence type="ECO:0000256" key="2">
    <source>
        <dbReference type="PROSITE-ProRule" id="PRU00169"/>
    </source>
</evidence>
<protein>
    <recommendedName>
        <fullName evidence="4">Response regulatory domain-containing protein</fullName>
    </recommendedName>
</protein>
<evidence type="ECO:0000313" key="5">
    <source>
        <dbReference type="EMBL" id="CCF00873.1"/>
    </source>
</evidence>
<feature type="modified residue" description="4-aspartylphosphate" evidence="2">
    <location>
        <position position="130"/>
    </location>
</feature>
<dbReference type="Pfam" id="PF00072">
    <property type="entry name" value="Response_reg"/>
    <property type="match status" value="1"/>
</dbReference>
<dbReference type="EMBL" id="HE616899">
    <property type="protein sequence ID" value="CCF00873.1"/>
    <property type="molecule type" value="Genomic_DNA"/>
</dbReference>
<geneLocation type="plasmid" evidence="5 6">
    <name>pSfHH103e</name>
</geneLocation>